<dbReference type="OrthoDB" id="1097758at2"/>
<dbReference type="InterPro" id="IPR025667">
    <property type="entry name" value="SprB_repeat"/>
</dbReference>
<dbReference type="InterPro" id="IPR026444">
    <property type="entry name" value="Secre_tail"/>
</dbReference>
<dbReference type="PATRIC" id="fig|1727163.4.peg.3508"/>
<proteinExistence type="predicted"/>
<dbReference type="Pfam" id="PF18962">
    <property type="entry name" value="Por_Secre_tail"/>
    <property type="match status" value="1"/>
</dbReference>
<feature type="domain" description="Secretion system C-terminal sorting" evidence="1">
    <location>
        <begin position="592"/>
        <end position="667"/>
    </location>
</feature>
<accession>A0A142ESJ1</accession>
<reference evidence="2 3" key="2">
    <citation type="journal article" date="2016" name="Genome Announc.">
        <title>Complete Genome Sequence of Algoriphagus sp. Strain M8-2, Isolated from a Brackish Lake.</title>
        <authorList>
            <person name="Muraguchi Y."/>
            <person name="Kushimoto K."/>
            <person name="Ohtsubo Y."/>
            <person name="Suzuki T."/>
            <person name="Dohra H."/>
            <person name="Kimbara K."/>
            <person name="Shintani M."/>
        </authorList>
    </citation>
    <scope>NUCLEOTIDE SEQUENCE [LARGE SCALE GENOMIC DNA]</scope>
    <source>
        <strain evidence="2 3">M8-2</strain>
    </source>
</reference>
<dbReference type="EMBL" id="CP012836">
    <property type="protein sequence ID" value="AMQ58096.1"/>
    <property type="molecule type" value="Genomic_DNA"/>
</dbReference>
<dbReference type="NCBIfam" id="TIGR04183">
    <property type="entry name" value="Por_Secre_tail"/>
    <property type="match status" value="1"/>
</dbReference>
<reference evidence="3" key="1">
    <citation type="submission" date="2015-09" db="EMBL/GenBank/DDBJ databases">
        <title>Complete sequence of Algoriphagus sp. M8-2.</title>
        <authorList>
            <person name="Shintani M."/>
        </authorList>
    </citation>
    <scope>NUCLEOTIDE SEQUENCE [LARGE SCALE GENOMIC DNA]</scope>
    <source>
        <strain evidence="3">M8-2</strain>
    </source>
</reference>
<evidence type="ECO:0000313" key="2">
    <source>
        <dbReference type="EMBL" id="AMQ58096.1"/>
    </source>
</evidence>
<dbReference type="Gene3D" id="2.60.40.740">
    <property type="match status" value="2"/>
</dbReference>
<dbReference type="Gene3D" id="2.60.120.380">
    <property type="match status" value="1"/>
</dbReference>
<organism evidence="2 3">
    <name type="scientific">Algoriphagus sanaruensis</name>
    <dbReference type="NCBI Taxonomy" id="1727163"/>
    <lineage>
        <taxon>Bacteria</taxon>
        <taxon>Pseudomonadati</taxon>
        <taxon>Bacteroidota</taxon>
        <taxon>Cytophagia</taxon>
        <taxon>Cytophagales</taxon>
        <taxon>Cyclobacteriaceae</taxon>
        <taxon>Algoriphagus</taxon>
    </lineage>
</organism>
<dbReference type="Proteomes" id="UP000073816">
    <property type="component" value="Chromosome"/>
</dbReference>
<evidence type="ECO:0000259" key="1">
    <source>
        <dbReference type="Pfam" id="PF18962"/>
    </source>
</evidence>
<dbReference type="RefSeq" id="WP_082792275.1">
    <property type="nucleotide sequence ID" value="NZ_CP012836.1"/>
</dbReference>
<protein>
    <recommendedName>
        <fullName evidence="1">Secretion system C-terminal sorting domain-containing protein</fullName>
    </recommendedName>
</protein>
<dbReference type="Pfam" id="PF13573">
    <property type="entry name" value="SprB"/>
    <property type="match status" value="3"/>
</dbReference>
<name>A0A142ESJ1_9BACT</name>
<evidence type="ECO:0000313" key="3">
    <source>
        <dbReference type="Proteomes" id="UP000073816"/>
    </source>
</evidence>
<dbReference type="AlphaFoldDB" id="A0A142ESJ1"/>
<dbReference type="STRING" id="1727163.AO498_16730"/>
<gene>
    <name evidence="2" type="ORF">AO498_16730</name>
</gene>
<dbReference type="KEGG" id="alm:AO498_16730"/>
<keyword evidence="3" id="KW-1185">Reference proteome</keyword>
<sequence length="668" mass="72521">MKHLYKIILVLVLQTGFSLGGWSQKLTLAEDAVLGIQVGGFSFVTGAVQLKGTSELIGPEAIILKNSTFIQLQGSGVKLRTREMKRDGLVEIPVGIDSKTVLSIHNKDVAASYGISMEELNEADALPFSWMIKATTSGGQAISDLSFFWHKSIEPEIFENKALVKKNQTAWEVVPDQVIGDTLVNLEGFSDYGSQETIFSVKNISSQLDAVGTVTDISCFDQADGSINLTVFGGTPPYSFKWSNRRTSEDISNLSAGTYSVKITDAVRARKTLSFTITNPPLLTLNTTQTDLNYCNPEQKGSITPSATGGTGAYSFSINTGASLTNGAFTNLEAGTYIITVTDENQCSQVKTVTIAASSEITFQTEKSDVTSCTSNGSIRITATGGRSPYSYSIDGGTTWQSANSFSNLSQGTYSLQVKDANECVTSPSAVQITDNGSDPYEDNNTLGTASAISLELPYQARLGSQGDIDWFRYVNPKGRKNTRTHYLNFAKQDGQIAELYDQAGLLVLPNAGSIPGSPAAYNLLSRRSYYIKVSGASSLSCYTVSLSTALTAFRIIENQSEEDQTSEVQTSENQDTPRKYSAEDVYDVIAYPNPSDGIFRLALPGFADGEARMRIMDWLGRMIRDELGQVENGKKLGEVDLSYVAKGVYYVQVIQDRKVKTVRVIIQ</sequence>